<dbReference type="AlphaFoldDB" id="A0A8J3F5H5"/>
<comment type="subcellular location">
    <subcellularLocation>
        <location evidence="1">Membrane</location>
        <topology evidence="1">Multi-pass membrane protein</topology>
    </subcellularLocation>
</comment>
<feature type="transmembrane region" description="Helical" evidence="5">
    <location>
        <begin position="111"/>
        <end position="130"/>
    </location>
</feature>
<evidence type="ECO:0000313" key="7">
    <source>
        <dbReference type="EMBL" id="GGI53551.1"/>
    </source>
</evidence>
<dbReference type="Pfam" id="PF13515">
    <property type="entry name" value="FUSC_2"/>
    <property type="match status" value="1"/>
</dbReference>
<feature type="transmembrane region" description="Helical" evidence="5">
    <location>
        <begin position="71"/>
        <end position="99"/>
    </location>
</feature>
<evidence type="ECO:0000256" key="1">
    <source>
        <dbReference type="ARBA" id="ARBA00004141"/>
    </source>
</evidence>
<protein>
    <recommendedName>
        <fullName evidence="6">Integral membrane bound transporter domain-containing protein</fullName>
    </recommendedName>
</protein>
<dbReference type="GO" id="GO:0016020">
    <property type="term" value="C:membrane"/>
    <property type="evidence" value="ECO:0007669"/>
    <property type="project" value="UniProtKB-SubCell"/>
</dbReference>
<evidence type="ECO:0000256" key="3">
    <source>
        <dbReference type="ARBA" id="ARBA00022989"/>
    </source>
</evidence>
<proteinExistence type="predicted"/>
<reference evidence="7" key="2">
    <citation type="submission" date="2020-09" db="EMBL/GenBank/DDBJ databases">
        <authorList>
            <person name="Sun Q."/>
            <person name="Sedlacek I."/>
        </authorList>
    </citation>
    <scope>NUCLEOTIDE SEQUENCE</scope>
    <source>
        <strain evidence="7">CCM 7664</strain>
    </source>
</reference>
<name>A0A8J3F5H5_9BURK</name>
<dbReference type="EMBL" id="BMDP01000001">
    <property type="protein sequence ID" value="GGI53551.1"/>
    <property type="molecule type" value="Genomic_DNA"/>
</dbReference>
<dbReference type="RefSeq" id="WP_188419596.1">
    <property type="nucleotide sequence ID" value="NZ_BMDP01000001.1"/>
</dbReference>
<keyword evidence="2 5" id="KW-0812">Transmembrane</keyword>
<gene>
    <name evidence="7" type="ORF">GCM10011430_07250</name>
</gene>
<organism evidence="7 8">
    <name type="scientific">Oxalicibacterium solurbis</name>
    <dbReference type="NCBI Taxonomy" id="69280"/>
    <lineage>
        <taxon>Bacteria</taxon>
        <taxon>Pseudomonadati</taxon>
        <taxon>Pseudomonadota</taxon>
        <taxon>Betaproteobacteria</taxon>
        <taxon>Burkholderiales</taxon>
        <taxon>Oxalobacteraceae</taxon>
        <taxon>Oxalicibacterium</taxon>
    </lineage>
</organism>
<comment type="caution">
    <text evidence="7">The sequence shown here is derived from an EMBL/GenBank/DDBJ whole genome shotgun (WGS) entry which is preliminary data.</text>
</comment>
<evidence type="ECO:0000256" key="2">
    <source>
        <dbReference type="ARBA" id="ARBA00022692"/>
    </source>
</evidence>
<feature type="transmembrane region" description="Helical" evidence="5">
    <location>
        <begin position="12"/>
        <end position="30"/>
    </location>
</feature>
<keyword evidence="8" id="KW-1185">Reference proteome</keyword>
<keyword evidence="3 5" id="KW-1133">Transmembrane helix</keyword>
<feature type="transmembrane region" description="Helical" evidence="5">
    <location>
        <begin position="136"/>
        <end position="158"/>
    </location>
</feature>
<dbReference type="Proteomes" id="UP000627205">
    <property type="component" value="Unassembled WGS sequence"/>
</dbReference>
<evidence type="ECO:0000259" key="6">
    <source>
        <dbReference type="Pfam" id="PF13515"/>
    </source>
</evidence>
<evidence type="ECO:0000313" key="8">
    <source>
        <dbReference type="Proteomes" id="UP000627205"/>
    </source>
</evidence>
<evidence type="ECO:0000256" key="4">
    <source>
        <dbReference type="ARBA" id="ARBA00023136"/>
    </source>
</evidence>
<keyword evidence="4 5" id="KW-0472">Membrane</keyword>
<sequence length="178" mass="19890">MSFEFISPKKNALVYIIKILCGSLILWYGLPRLGFEEPYWAMISLIIVTEPDMNLARANFKARLINTITGAVVACISLLVFGPTFHAMLIAMIVAVAIAMLWQNYPSNWRLGPITVVILLSAAFTGSGVHEELHLALLRVTEVIIGSIVALLQGAVYVQFQKWREKSVEEKKEKVDEL</sequence>
<evidence type="ECO:0000256" key="5">
    <source>
        <dbReference type="SAM" id="Phobius"/>
    </source>
</evidence>
<dbReference type="InterPro" id="IPR049453">
    <property type="entry name" value="Memb_transporter_dom"/>
</dbReference>
<accession>A0A8J3F5H5</accession>
<feature type="domain" description="Integral membrane bound transporter" evidence="6">
    <location>
        <begin position="33"/>
        <end position="152"/>
    </location>
</feature>
<reference evidence="7" key="1">
    <citation type="journal article" date="2014" name="Int. J. Syst. Evol. Microbiol.">
        <title>Complete genome sequence of Corynebacterium casei LMG S-19264T (=DSM 44701T), isolated from a smear-ripened cheese.</title>
        <authorList>
            <consortium name="US DOE Joint Genome Institute (JGI-PGF)"/>
            <person name="Walter F."/>
            <person name="Albersmeier A."/>
            <person name="Kalinowski J."/>
            <person name="Ruckert C."/>
        </authorList>
    </citation>
    <scope>NUCLEOTIDE SEQUENCE</scope>
    <source>
        <strain evidence="7">CCM 7664</strain>
    </source>
</reference>